<reference evidence="1 2" key="1">
    <citation type="journal article" date="2013" name="Nat. Commun.">
        <title>Genome analysis reveals insights into physiology and longevity of the Brandt's bat Myotis brandtii.</title>
        <authorList>
            <person name="Seim I."/>
            <person name="Fang X."/>
            <person name="Xiong Z."/>
            <person name="Lobanov A.V."/>
            <person name="Huang Z."/>
            <person name="Ma S."/>
            <person name="Feng Y."/>
            <person name="Turanov A.A."/>
            <person name="Zhu Y."/>
            <person name="Lenz T.L."/>
            <person name="Gerashchenko M.V."/>
            <person name="Fan D."/>
            <person name="Hee Yim S."/>
            <person name="Yao X."/>
            <person name="Jordan D."/>
            <person name="Xiong Y."/>
            <person name="Ma Y."/>
            <person name="Lyapunov A.N."/>
            <person name="Chen G."/>
            <person name="Kulakova O.I."/>
            <person name="Sun Y."/>
            <person name="Lee S.G."/>
            <person name="Bronson R.T."/>
            <person name="Moskalev A.A."/>
            <person name="Sunyaev S.R."/>
            <person name="Zhang G."/>
            <person name="Krogh A."/>
            <person name="Wang J."/>
            <person name="Gladyshev V.N."/>
        </authorList>
    </citation>
    <scope>NUCLEOTIDE SEQUENCE [LARGE SCALE GENOMIC DNA]</scope>
</reference>
<protein>
    <submittedName>
        <fullName evidence="1">Putative 3-hydroxymethyl-3-methylglutaryl-CoA lyase 2</fullName>
    </submittedName>
</protein>
<name>S7P755_MYOBR</name>
<keyword evidence="2" id="KW-1185">Reference proteome</keyword>
<keyword evidence="1" id="KW-0456">Lyase</keyword>
<dbReference type="Proteomes" id="UP000052978">
    <property type="component" value="Unassembled WGS sequence"/>
</dbReference>
<evidence type="ECO:0000313" key="2">
    <source>
        <dbReference type="Proteomes" id="UP000052978"/>
    </source>
</evidence>
<dbReference type="GO" id="GO:0016829">
    <property type="term" value="F:lyase activity"/>
    <property type="evidence" value="ECO:0007669"/>
    <property type="project" value="UniProtKB-KW"/>
</dbReference>
<dbReference type="AlphaFoldDB" id="S7P755"/>
<gene>
    <name evidence="1" type="ORF">D623_10026664</name>
</gene>
<organism evidence="1 2">
    <name type="scientific">Myotis brandtii</name>
    <name type="common">Brandt's bat</name>
    <dbReference type="NCBI Taxonomy" id="109478"/>
    <lineage>
        <taxon>Eukaryota</taxon>
        <taxon>Metazoa</taxon>
        <taxon>Chordata</taxon>
        <taxon>Craniata</taxon>
        <taxon>Vertebrata</taxon>
        <taxon>Euteleostomi</taxon>
        <taxon>Mammalia</taxon>
        <taxon>Eutheria</taxon>
        <taxon>Laurasiatheria</taxon>
        <taxon>Chiroptera</taxon>
        <taxon>Yangochiroptera</taxon>
        <taxon>Vespertilionidae</taxon>
        <taxon>Myotis</taxon>
    </lineage>
</organism>
<evidence type="ECO:0000313" key="1">
    <source>
        <dbReference type="EMBL" id="EPQ05918.1"/>
    </source>
</evidence>
<proteinExistence type="predicted"/>
<accession>S7P755</accession>
<sequence>MGNVPSAVKHCLSYQQLLREHLWIADSVPGALDPAQVPPRGPGCPHPLAYGPRASPRVVISAPHGPPFLQRSAVRGLTLDKVSQHLSAVNM</sequence>
<dbReference type="EMBL" id="KE161920">
    <property type="protein sequence ID" value="EPQ05918.1"/>
    <property type="molecule type" value="Genomic_DNA"/>
</dbReference>